<keyword evidence="4" id="KW-1133">Transmembrane helix</keyword>
<evidence type="ECO:0000256" key="3">
    <source>
        <dbReference type="ARBA" id="ARBA00023315"/>
    </source>
</evidence>
<dbReference type="InterPro" id="IPR002123">
    <property type="entry name" value="Plipid/glycerol_acylTrfase"/>
</dbReference>
<sequence>MTVINYTETSPDSCLPECLAALARLEQKDGYPESGSKFEIMLSRYFRLAQIILFYLMLCWLGAMLLLGNIAVLPLLLAPRPLRQPVVQWAISAICRCFLAGAQACGLMRLDLRALDRLKGREHMLLVPNHPSMIDAFLVLSRVPRAVCLMKASISSNLFLGAGAYLAGYVSNRHPEQMFRAAIRCVQQGNVLMIFPEGTRTTRQPVNDIGGSVALIAKKAAAPLQTIIITTNSPYLSKGWKIWRPPLFPLIYRAEPGKQFEANGPRDEIARNLQQYFEASIKLSIDPELRLD</sequence>
<dbReference type="PANTHER" id="PTHR10434">
    <property type="entry name" value="1-ACYL-SN-GLYCEROL-3-PHOSPHATE ACYLTRANSFERASE"/>
    <property type="match status" value="1"/>
</dbReference>
<comment type="caution">
    <text evidence="6">The sequence shown here is derived from an EMBL/GenBank/DDBJ whole genome shotgun (WGS) entry which is preliminary data.</text>
</comment>
<feature type="transmembrane region" description="Helical" evidence="4">
    <location>
        <begin position="51"/>
        <end position="77"/>
    </location>
</feature>
<protein>
    <submittedName>
        <fullName evidence="6">Lysophospholipid acyltransferase family protein</fullName>
    </submittedName>
</protein>
<keyword evidence="4" id="KW-0472">Membrane</keyword>
<dbReference type="SUPFAM" id="SSF69593">
    <property type="entry name" value="Glycerol-3-phosphate (1)-acyltransferase"/>
    <property type="match status" value="1"/>
</dbReference>
<accession>A0ABV1M7G6</accession>
<keyword evidence="7" id="KW-1185">Reference proteome</keyword>
<dbReference type="SMART" id="SM00563">
    <property type="entry name" value="PlsC"/>
    <property type="match status" value="1"/>
</dbReference>
<keyword evidence="2" id="KW-0808">Transferase</keyword>
<organism evidence="6 7">
    <name type="scientific">Vogesella oryzagri</name>
    <dbReference type="NCBI Taxonomy" id="3160864"/>
    <lineage>
        <taxon>Bacteria</taxon>
        <taxon>Pseudomonadati</taxon>
        <taxon>Pseudomonadota</taxon>
        <taxon>Betaproteobacteria</taxon>
        <taxon>Neisseriales</taxon>
        <taxon>Chromobacteriaceae</taxon>
        <taxon>Vogesella</taxon>
    </lineage>
</organism>
<keyword evidence="3 6" id="KW-0012">Acyltransferase</keyword>
<keyword evidence="4" id="KW-0812">Transmembrane</keyword>
<proteinExistence type="predicted"/>
<name>A0ABV1M7G6_9NEIS</name>
<dbReference type="PANTHER" id="PTHR10434:SF66">
    <property type="entry name" value="PHOSPHOLIPID_GLYCEROL ACYLTRANSFERASE DOMAIN-CONTAINING PROTEIN"/>
    <property type="match status" value="1"/>
</dbReference>
<feature type="domain" description="Phospholipid/glycerol acyltransferase" evidence="5">
    <location>
        <begin position="124"/>
        <end position="232"/>
    </location>
</feature>
<dbReference type="Proteomes" id="UP001433638">
    <property type="component" value="Unassembled WGS sequence"/>
</dbReference>
<dbReference type="EMBL" id="JBEFLD010000009">
    <property type="protein sequence ID" value="MEQ6292159.1"/>
    <property type="molecule type" value="Genomic_DNA"/>
</dbReference>
<evidence type="ECO:0000256" key="4">
    <source>
        <dbReference type="SAM" id="Phobius"/>
    </source>
</evidence>
<dbReference type="CDD" id="cd07989">
    <property type="entry name" value="LPLAT_AGPAT-like"/>
    <property type="match status" value="1"/>
</dbReference>
<evidence type="ECO:0000313" key="7">
    <source>
        <dbReference type="Proteomes" id="UP001433638"/>
    </source>
</evidence>
<dbReference type="RefSeq" id="WP_349590039.1">
    <property type="nucleotide sequence ID" value="NZ_JBEFLD010000009.1"/>
</dbReference>
<evidence type="ECO:0000313" key="6">
    <source>
        <dbReference type="EMBL" id="MEQ6292159.1"/>
    </source>
</evidence>
<dbReference type="GO" id="GO:0016746">
    <property type="term" value="F:acyltransferase activity"/>
    <property type="evidence" value="ECO:0007669"/>
    <property type="project" value="UniProtKB-KW"/>
</dbReference>
<comment type="pathway">
    <text evidence="1">Lipid metabolism.</text>
</comment>
<evidence type="ECO:0000256" key="1">
    <source>
        <dbReference type="ARBA" id="ARBA00005189"/>
    </source>
</evidence>
<evidence type="ECO:0000256" key="2">
    <source>
        <dbReference type="ARBA" id="ARBA00022679"/>
    </source>
</evidence>
<evidence type="ECO:0000259" key="5">
    <source>
        <dbReference type="SMART" id="SM00563"/>
    </source>
</evidence>
<dbReference type="Pfam" id="PF01553">
    <property type="entry name" value="Acyltransferase"/>
    <property type="match status" value="1"/>
</dbReference>
<reference evidence="6" key="1">
    <citation type="submission" date="2024-06" db="EMBL/GenBank/DDBJ databases">
        <title>Genome sequence of Vogesella sp. MAHUQ-64.</title>
        <authorList>
            <person name="Huq M.A."/>
        </authorList>
    </citation>
    <scope>NUCLEOTIDE SEQUENCE</scope>
    <source>
        <strain evidence="6">MAHUQ-64</strain>
    </source>
</reference>
<gene>
    <name evidence="6" type="ORF">ABNW52_16205</name>
</gene>